<gene>
    <name evidence="2" type="ORF">C1Y40_05371</name>
</gene>
<feature type="compositionally biased region" description="Basic residues" evidence="1">
    <location>
        <begin position="58"/>
        <end position="69"/>
    </location>
</feature>
<feature type="region of interest" description="Disordered" evidence="1">
    <location>
        <begin position="47"/>
        <end position="146"/>
    </location>
</feature>
<sequence>MPTWPVPSAISVGGDIQLRTTLAVPSVNTQPKPSRLAQPISPITATASTVIAPPASRNARRLPPQRHAKAIATNPNASSEGSFTCDDSVISTAPASSMPSGAHCSQAARSCGQCQGRAGISGRVASTPRNANSTPVSINPSIRASL</sequence>
<dbReference type="AlphaFoldDB" id="A0A2S8BCT1"/>
<comment type="caution">
    <text evidence="2">The sequence shown here is derived from an EMBL/GenBank/DDBJ whole genome shotgun (WGS) entry which is preliminary data.</text>
</comment>
<reference evidence="2 3" key="1">
    <citation type="journal article" date="2017" name="Int. J. Syst. Evol. Microbiol.">
        <title>Mycobacterium talmoniae sp. nov., a slowly growing mycobacterium isolated from human respiratory samples.</title>
        <authorList>
            <person name="Davidson R.M."/>
            <person name="DeGroote M.A."/>
            <person name="Marola J.L."/>
            <person name="Buss S."/>
            <person name="Jones V."/>
            <person name="McNeil M.R."/>
            <person name="Freifeld A.G."/>
            <person name="Elaine Epperson L."/>
            <person name="Hasan N.A."/>
            <person name="Jackson M."/>
            <person name="Iwen P.C."/>
            <person name="Salfinger M."/>
            <person name="Strong M."/>
        </authorList>
    </citation>
    <scope>NUCLEOTIDE SEQUENCE [LARGE SCALE GENOMIC DNA]</scope>
    <source>
        <strain evidence="2 3">ATCC BAA-2683</strain>
    </source>
</reference>
<protein>
    <submittedName>
        <fullName evidence="2">Uncharacterized protein</fullName>
    </submittedName>
</protein>
<organism evidence="2 3">
    <name type="scientific">Mycobacterium talmoniae</name>
    <dbReference type="NCBI Taxonomy" id="1858794"/>
    <lineage>
        <taxon>Bacteria</taxon>
        <taxon>Bacillati</taxon>
        <taxon>Actinomycetota</taxon>
        <taxon>Actinomycetes</taxon>
        <taxon>Mycobacteriales</taxon>
        <taxon>Mycobacteriaceae</taxon>
        <taxon>Mycobacterium</taxon>
    </lineage>
</organism>
<evidence type="ECO:0000313" key="2">
    <source>
        <dbReference type="EMBL" id="PQM44470.1"/>
    </source>
</evidence>
<feature type="compositionally biased region" description="Polar residues" evidence="1">
    <location>
        <begin position="127"/>
        <end position="146"/>
    </location>
</feature>
<feature type="compositionally biased region" description="Polar residues" evidence="1">
    <location>
        <begin position="89"/>
        <end position="99"/>
    </location>
</feature>
<proteinExistence type="predicted"/>
<dbReference type="EMBL" id="PPEA01000794">
    <property type="protein sequence ID" value="PQM44470.1"/>
    <property type="molecule type" value="Genomic_DNA"/>
</dbReference>
<name>A0A2S8BCT1_9MYCO</name>
<accession>A0A2S8BCT1</accession>
<evidence type="ECO:0000313" key="3">
    <source>
        <dbReference type="Proteomes" id="UP000238296"/>
    </source>
</evidence>
<feature type="compositionally biased region" description="Polar residues" evidence="1">
    <location>
        <begin position="73"/>
        <end position="82"/>
    </location>
</feature>
<evidence type="ECO:0000256" key="1">
    <source>
        <dbReference type="SAM" id="MobiDB-lite"/>
    </source>
</evidence>
<dbReference type="Proteomes" id="UP000238296">
    <property type="component" value="Unassembled WGS sequence"/>
</dbReference>